<name>A0A345L1K5_9CAUD</name>
<dbReference type="GeneID" id="55599799"/>
<evidence type="ECO:0000313" key="2">
    <source>
        <dbReference type="Proteomes" id="UP000258408"/>
    </source>
</evidence>
<dbReference type="RefSeq" id="YP_009839207.1">
    <property type="nucleotide sequence ID" value="NC_048720.1"/>
</dbReference>
<proteinExistence type="predicted"/>
<dbReference type="Proteomes" id="UP000258408">
    <property type="component" value="Segment"/>
</dbReference>
<organism evidence="1 2">
    <name type="scientific">Streptomyces phage Blueeyedbeauty</name>
    <dbReference type="NCBI Taxonomy" id="2250336"/>
    <lineage>
        <taxon>Viruses</taxon>
        <taxon>Duplodnaviria</taxon>
        <taxon>Heunggongvirae</taxon>
        <taxon>Uroviricota</taxon>
        <taxon>Caudoviricetes</taxon>
        <taxon>Stanwilliamsviridae</taxon>
        <taxon>Loccivirinae</taxon>
        <taxon>Annadreamyvirus</taxon>
        <taxon>Annadreamyvirus blueeyedbeauty</taxon>
    </lineage>
</organism>
<reference evidence="1 2" key="1">
    <citation type="submission" date="2018-06" db="EMBL/GenBank/DDBJ databases">
        <authorList>
            <person name="Luttrell C.E."/>
            <person name="Myers K.N."/>
            <person name="Simpson A.N."/>
            <person name="Sulollari A."/>
            <person name="Suri N."/>
            <person name="Nayek S."/>
            <person name="Bhuiyan S."/>
            <person name="Smith B.R."/>
            <person name="Hughes L.E."/>
            <person name="Garlena R.A."/>
            <person name="Russell D.A."/>
            <person name="Pope W.H."/>
            <person name="Jacobs-Sera D."/>
            <person name="Hatfull G.F."/>
        </authorList>
    </citation>
    <scope>NUCLEOTIDE SEQUENCE [LARGE SCALE GENOMIC DNA]</scope>
</reference>
<accession>A0A345L1K5</accession>
<sequence length="63" mass="7537">MIKIPVGYNLKSKYWLTLDEKTRLKDLRELVELTKDLPEDTDFEVVNGDDFSFVLRFNDERQV</sequence>
<evidence type="ECO:0000313" key="1">
    <source>
        <dbReference type="EMBL" id="AXH49157.1"/>
    </source>
</evidence>
<dbReference type="EMBL" id="MH536814">
    <property type="protein sequence ID" value="AXH49157.1"/>
    <property type="molecule type" value="Genomic_DNA"/>
</dbReference>
<protein>
    <submittedName>
        <fullName evidence="1">Uncharacterized protein</fullName>
    </submittedName>
</protein>
<gene>
    <name evidence="1" type="primary">9</name>
    <name evidence="1" type="ORF">SEA_BLUEEYEDBEAUTY_9</name>
</gene>
<keyword evidence="2" id="KW-1185">Reference proteome</keyword>
<dbReference type="KEGG" id="vg:55599799"/>